<gene>
    <name evidence="2" type="ORF">OS493_026647</name>
</gene>
<evidence type="ECO:0000313" key="3">
    <source>
        <dbReference type="Proteomes" id="UP001163046"/>
    </source>
</evidence>
<comment type="caution">
    <text evidence="2">The sequence shown here is derived from an EMBL/GenBank/DDBJ whole genome shotgun (WGS) entry which is preliminary data.</text>
</comment>
<name>A0A9W9YD21_9CNID</name>
<keyword evidence="1" id="KW-0812">Transmembrane</keyword>
<keyword evidence="1" id="KW-0472">Membrane</keyword>
<evidence type="ECO:0000313" key="2">
    <source>
        <dbReference type="EMBL" id="KAJ7327768.1"/>
    </source>
</evidence>
<feature type="transmembrane region" description="Helical" evidence="1">
    <location>
        <begin position="45"/>
        <end position="68"/>
    </location>
</feature>
<keyword evidence="3" id="KW-1185">Reference proteome</keyword>
<proteinExistence type="predicted"/>
<dbReference type="Proteomes" id="UP001163046">
    <property type="component" value="Unassembled WGS sequence"/>
</dbReference>
<accession>A0A9W9YD21</accession>
<keyword evidence="1" id="KW-1133">Transmembrane helix</keyword>
<organism evidence="2 3">
    <name type="scientific">Desmophyllum pertusum</name>
    <dbReference type="NCBI Taxonomy" id="174260"/>
    <lineage>
        <taxon>Eukaryota</taxon>
        <taxon>Metazoa</taxon>
        <taxon>Cnidaria</taxon>
        <taxon>Anthozoa</taxon>
        <taxon>Hexacorallia</taxon>
        <taxon>Scleractinia</taxon>
        <taxon>Caryophylliina</taxon>
        <taxon>Caryophylliidae</taxon>
        <taxon>Desmophyllum</taxon>
    </lineage>
</organism>
<dbReference type="EMBL" id="MU827800">
    <property type="protein sequence ID" value="KAJ7327768.1"/>
    <property type="molecule type" value="Genomic_DNA"/>
</dbReference>
<dbReference type="OrthoDB" id="6234674at2759"/>
<reference evidence="2" key="1">
    <citation type="submission" date="2023-01" db="EMBL/GenBank/DDBJ databases">
        <title>Genome assembly of the deep-sea coral Lophelia pertusa.</title>
        <authorList>
            <person name="Herrera S."/>
            <person name="Cordes E."/>
        </authorList>
    </citation>
    <scope>NUCLEOTIDE SEQUENCE</scope>
    <source>
        <strain evidence="2">USNM1676648</strain>
        <tissue evidence="2">Polyp</tissue>
    </source>
</reference>
<sequence length="444" mass="50098">MRFNRKNQTLTRIGLFSFDVEAGARPSQVRYLNCKIDRSKMSSGAVFTTFIVVLLFLAKVGLGAEYVLTGTSHFRVHSGEVVTVTGYYKYCLASTSCPTCIRQIYLNLFTTSQCLASLRKSQLDCKEHHFSKIYTAPNTAGSYDIKMEEVLDYGCNGNYVSSKGLRLGTVLVQERRPIIKQTILTNNADKLLQNDSVIFTVLLTHDNFSSDNALNTNLVWILPHYARFVNHVPKTNVSSPYPGEYHIQIGQIQLGSSVEINITVQIDPESTLSVGQHFLTIPTFTMYEQRMADGSTKMLVGSVESVTVNFTVREDFPRGFLMNPSSDEVYFCKKKKSDWDPSCFKSIDGARWIGLDSRVKMISGMIIRRSYTRIFAMATGDRCHVVSEDGLTWSCIMPEEWQHESSSKDFVHAIFVPRNLKSNLPEGEYIASKSDGTIFLWRIS</sequence>
<protein>
    <submittedName>
        <fullName evidence="2">Uncharacterized protein</fullName>
    </submittedName>
</protein>
<dbReference type="AlphaFoldDB" id="A0A9W9YD21"/>
<evidence type="ECO:0000256" key="1">
    <source>
        <dbReference type="SAM" id="Phobius"/>
    </source>
</evidence>